<name>A0A6J7QYF6_9ZZZZ</name>
<dbReference type="AlphaFoldDB" id="A0A6J7QYF6"/>
<dbReference type="EMBL" id="CAFBOZ010000303">
    <property type="protein sequence ID" value="CAB5021931.1"/>
    <property type="molecule type" value="Genomic_DNA"/>
</dbReference>
<accession>A0A6J7QYF6</accession>
<sequence>MDDIPVSFGQCEGATELLLGVVLLVGVDLGFGFGGSLGLSELLGLDHRELLGLQHLEHLEELRGLGRLDRRCLLGDQSLLEIGGLGLLRARDSSGPGVGDGRVRRGVLLSHCGSLQIVGVRGREGWCEDYPPPKTARAARPNTRSSAATNRAITVTNAMTTHV</sequence>
<protein>
    <submittedName>
        <fullName evidence="1">Unannotated protein</fullName>
    </submittedName>
</protein>
<evidence type="ECO:0000313" key="1">
    <source>
        <dbReference type="EMBL" id="CAB5021931.1"/>
    </source>
</evidence>
<reference evidence="1" key="1">
    <citation type="submission" date="2020-05" db="EMBL/GenBank/DDBJ databases">
        <authorList>
            <person name="Chiriac C."/>
            <person name="Salcher M."/>
            <person name="Ghai R."/>
            <person name="Kavagutti S V."/>
        </authorList>
    </citation>
    <scope>NUCLEOTIDE SEQUENCE</scope>
</reference>
<proteinExistence type="predicted"/>
<organism evidence="1">
    <name type="scientific">freshwater metagenome</name>
    <dbReference type="NCBI Taxonomy" id="449393"/>
    <lineage>
        <taxon>unclassified sequences</taxon>
        <taxon>metagenomes</taxon>
        <taxon>ecological metagenomes</taxon>
    </lineage>
</organism>
<gene>
    <name evidence="1" type="ORF">UFOPK3992_01763</name>
</gene>